<dbReference type="InterPro" id="IPR052933">
    <property type="entry name" value="DNA_Protect_Modify"/>
</dbReference>
<dbReference type="InterPro" id="IPR001650">
    <property type="entry name" value="Helicase_C-like"/>
</dbReference>
<protein>
    <recommendedName>
        <fullName evidence="2">Helicase C-terminal domain-containing protein</fullName>
    </recommendedName>
</protein>
<name>A0A845STG1_9FIRM</name>
<keyword evidence="1" id="KW-0175">Coiled coil</keyword>
<gene>
    <name evidence="3" type="ORF">FMM72_00405</name>
</gene>
<comment type="caution">
    <text evidence="3">The sequence shown here is derived from an EMBL/GenBank/DDBJ whole genome shotgun (WGS) entry which is preliminary data.</text>
</comment>
<accession>A0A845STG1</accession>
<evidence type="ECO:0000313" key="3">
    <source>
        <dbReference type="EMBL" id="NDO37720.1"/>
    </source>
</evidence>
<sequence>MLSNKVSTTGQLSFEDLTAIVQSSISEPSSILPAEVSCLYIDEQAWEAMFAEENPESEAAASAEEGPEDELEMEFDFEEETEPAPVLNIRTRSGKCQIYTPKSEPEPIRNEKDRIAANINAIREMERLNAAGTYADAAGQDCLAAYSGWEDINFEANAVQLSAHFSDDEIEALKSLPMYPYSLSQSVSRILENILRFAGFTAGNTLLYGTGNGSLLRALPEKMVKESRITIAATDALNGALNSFLAPETEVVFCEDAMRESYYDAALALIPMYPKGTSIVTGCRKGEIELPNYAASMLRIFSAVRPGGFAILIMESQNPYDEADLRYTPFKLSSSPLQFIGGLRLANDAFADGRCYDILVFHKTGKKVAPEDSQFAGCPSLWEYFTNTPDMVIGESPRYVKGTLILNSWDEAEQLAKAESAICGWGCPSFYEEITVDSETEEAESLPAYPNVKNYSMVVIGSEVYQRIDSRMVKQKLSGRALQRVKGMITIRNQARKLIQAQLAECSDEELAQEQKKLNALYDAFVAANGPLTSAVNLRLFREDAEVTLLTSLEYTDEEEVIHKADIFSKRTIKMRAEITDCDTPQEAYTICLNQKGCVDIDYMASLCKMEENEIIEAIAGSLIFREPTTDQWAAADEYLSGNVVQKLEEAKAAAETDKAFEVNVKALQAIQPPLIPSEDIDASLSSPFISESYLAQFLYEVIGEGTVGHNAKSFQFQRTASGSWKIRCRCYVNPSNPQFYNVYGTTDYSAVWLVEHLINQTPIVAMKDGKDAAGKKVRVKDTEQTVILQEKCELIAQAFQDWIFSDPVREAEIVSQYNQTYNNYVVPQYDGSHLTFPGMTSRIELKPHQKNAVYRIIRDNGALIGHVVGSGKTITLLAAGMELKRLGRISKPLYLVPNNLLAQWGGEMMRLYPTANILLADPDDMRKQRRKRFLSRIATGDYDAVFLGSSSFSKIPAPSQTVSSHLNWMGQKIFETKFPDQPMLQNPIESLPMFMQEDILKNYLANEQAEYNLEELGIDYLFVDESHEFKNLRNPSGRGSIRGLSNSASAKCTDLYYKTKYLNALHHGKGGFTFATGTAIVNSITELYSLQRYFQEDLLFKKGIISLDSWISLFGNVTTEWELPPEGLNENGEGFRQVTRISSFKNVPELMKMFLQFMDTVTRDDIDMDTPDEIHKTISCPASLEQKKYMGELVERANLVRSRKVKRSEDNMLAITVDGRKAALDIRIVNPAAFDSETNKVSQCARQIMDFYRKYQNIKGTQVVFSDISTPNQKAFNIYSALKQKLVSMGMPEDEIAFAHDFKTPKQQTSMRLKMQTGRLRVLIGSTATIGQGANIQNRLIALHNLDVPWVPKDIEQRLGRIVRPGNMNARVFILNYVTEGSFDAYMWQTIEVKAKLIAQILRGDYSRRTIEDSDTKALTYSEIKAIATGDTRFLQRAKLEGEIARLETLKRNFENQRSQLKQDVHKNLPKAIETLRRLIPKIEQDAASILPYKEAAVLECRGVRYILSDIEQLKAAHKALPQSLVGYKTGDIIGTYNGLSIVVAERQAWTSFYDSKNSIVVLQGRTSHRLETDRFIYNGRAILDMCHEIAAHIPDSLDKKKEKLHSNEMALDAATALLSEPFEQEDTLMKLKQEYEKITLSLIA</sequence>
<dbReference type="Pfam" id="PF04851">
    <property type="entry name" value="ResIII"/>
    <property type="match status" value="1"/>
</dbReference>
<dbReference type="GO" id="GO:0016787">
    <property type="term" value="F:hydrolase activity"/>
    <property type="evidence" value="ECO:0007669"/>
    <property type="project" value="InterPro"/>
</dbReference>
<dbReference type="SMART" id="SM00487">
    <property type="entry name" value="DEXDc"/>
    <property type="match status" value="1"/>
</dbReference>
<dbReference type="GO" id="GO:0003677">
    <property type="term" value="F:DNA binding"/>
    <property type="evidence" value="ECO:0007669"/>
    <property type="project" value="InterPro"/>
</dbReference>
<reference evidence="3 4" key="1">
    <citation type="submission" date="2019-06" db="EMBL/GenBank/DDBJ databases">
        <title>Draft genome sequences of 15 bacterial species constituting the stable defined intestinal microbiota of the GM15 gnotobiotic mouse model.</title>
        <authorList>
            <person name="Elie C."/>
            <person name="Mathieu A."/>
            <person name="Saliou A."/>
            <person name="Darnaud M."/>
            <person name="Leulier F."/>
            <person name="Tamellini A."/>
        </authorList>
    </citation>
    <scope>NUCLEOTIDE SEQUENCE [LARGE SCALE GENOMIC DNA]</scope>
    <source>
        <strain evidence="3 4">JM4-15</strain>
    </source>
</reference>
<feature type="coiled-coil region" evidence="1">
    <location>
        <begin position="1438"/>
        <end position="1465"/>
    </location>
</feature>
<dbReference type="InterPro" id="IPR014001">
    <property type="entry name" value="Helicase_ATP-bd"/>
</dbReference>
<dbReference type="InterPro" id="IPR027417">
    <property type="entry name" value="P-loop_NTPase"/>
</dbReference>
<organism evidence="3 4">
    <name type="scientific">Anaerotruncus colihominis</name>
    <dbReference type="NCBI Taxonomy" id="169435"/>
    <lineage>
        <taxon>Bacteria</taxon>
        <taxon>Bacillati</taxon>
        <taxon>Bacillota</taxon>
        <taxon>Clostridia</taxon>
        <taxon>Eubacteriales</taxon>
        <taxon>Oscillospiraceae</taxon>
        <taxon>Anaerotruncus</taxon>
    </lineage>
</organism>
<dbReference type="Gene3D" id="3.40.50.300">
    <property type="entry name" value="P-loop containing nucleotide triphosphate hydrolases"/>
    <property type="match status" value="2"/>
</dbReference>
<dbReference type="EMBL" id="VIQT01000002">
    <property type="protein sequence ID" value="NDO37720.1"/>
    <property type="molecule type" value="Genomic_DNA"/>
</dbReference>
<evidence type="ECO:0000259" key="2">
    <source>
        <dbReference type="PROSITE" id="PS51194"/>
    </source>
</evidence>
<dbReference type="RefSeq" id="WP_162220204.1">
    <property type="nucleotide sequence ID" value="NZ_VIQT01000002.1"/>
</dbReference>
<dbReference type="SUPFAM" id="SSF52540">
    <property type="entry name" value="P-loop containing nucleoside triphosphate hydrolases"/>
    <property type="match status" value="2"/>
</dbReference>
<dbReference type="GO" id="GO:0005524">
    <property type="term" value="F:ATP binding"/>
    <property type="evidence" value="ECO:0007669"/>
    <property type="project" value="InterPro"/>
</dbReference>
<dbReference type="InterPro" id="IPR006935">
    <property type="entry name" value="Helicase/UvrB_N"/>
</dbReference>
<evidence type="ECO:0000313" key="4">
    <source>
        <dbReference type="Proteomes" id="UP000462501"/>
    </source>
</evidence>
<feature type="domain" description="Helicase C-terminal" evidence="2">
    <location>
        <begin position="1248"/>
        <end position="1420"/>
    </location>
</feature>
<dbReference type="PROSITE" id="PS51194">
    <property type="entry name" value="HELICASE_CTER"/>
    <property type="match status" value="1"/>
</dbReference>
<evidence type="ECO:0000256" key="1">
    <source>
        <dbReference type="SAM" id="Coils"/>
    </source>
</evidence>
<dbReference type="PANTHER" id="PTHR41313">
    <property type="entry name" value="ADENINE-SPECIFIC METHYLTRANSFERASE"/>
    <property type="match status" value="1"/>
</dbReference>
<dbReference type="PANTHER" id="PTHR41313:SF1">
    <property type="entry name" value="DNA METHYLASE ADENINE-SPECIFIC DOMAIN-CONTAINING PROTEIN"/>
    <property type="match status" value="1"/>
</dbReference>
<proteinExistence type="predicted"/>
<dbReference type="Proteomes" id="UP000462501">
    <property type="component" value="Unassembled WGS sequence"/>
</dbReference>